<dbReference type="Pfam" id="PF13560">
    <property type="entry name" value="HTH_31"/>
    <property type="match status" value="1"/>
</dbReference>
<dbReference type="InterPro" id="IPR010982">
    <property type="entry name" value="Lambda_DNA-bd_dom_sf"/>
</dbReference>
<dbReference type="InterPro" id="IPR011990">
    <property type="entry name" value="TPR-like_helical_dom_sf"/>
</dbReference>
<dbReference type="SMART" id="SM00530">
    <property type="entry name" value="HTH_XRE"/>
    <property type="match status" value="1"/>
</dbReference>
<dbReference type="CDD" id="cd00093">
    <property type="entry name" value="HTH_XRE"/>
    <property type="match status" value="1"/>
</dbReference>
<keyword evidence="3" id="KW-1185">Reference proteome</keyword>
<feature type="domain" description="HTH cro/C1-type" evidence="1">
    <location>
        <begin position="22"/>
        <end position="75"/>
    </location>
</feature>
<dbReference type="SUPFAM" id="SSF47413">
    <property type="entry name" value="lambda repressor-like DNA-binding domains"/>
    <property type="match status" value="1"/>
</dbReference>
<accession>A0ABW5IEW3</accession>
<organism evidence="2 3">
    <name type="scientific">Amycolatopsis albidoflavus</name>
    <dbReference type="NCBI Taxonomy" id="102226"/>
    <lineage>
        <taxon>Bacteria</taxon>
        <taxon>Bacillati</taxon>
        <taxon>Actinomycetota</taxon>
        <taxon>Actinomycetes</taxon>
        <taxon>Pseudonocardiales</taxon>
        <taxon>Pseudonocardiaceae</taxon>
        <taxon>Amycolatopsis</taxon>
    </lineage>
</organism>
<dbReference type="RefSeq" id="WP_344287893.1">
    <property type="nucleotide sequence ID" value="NZ_BAAAHV010000031.1"/>
</dbReference>
<gene>
    <name evidence="2" type="ORF">ACFSUT_44105</name>
</gene>
<evidence type="ECO:0000313" key="3">
    <source>
        <dbReference type="Proteomes" id="UP001597542"/>
    </source>
</evidence>
<reference evidence="3" key="1">
    <citation type="journal article" date="2019" name="Int. J. Syst. Evol. Microbiol.">
        <title>The Global Catalogue of Microorganisms (GCM) 10K type strain sequencing project: providing services to taxonomists for standard genome sequencing and annotation.</title>
        <authorList>
            <consortium name="The Broad Institute Genomics Platform"/>
            <consortium name="The Broad Institute Genome Sequencing Center for Infectious Disease"/>
            <person name="Wu L."/>
            <person name="Ma J."/>
        </authorList>
    </citation>
    <scope>NUCLEOTIDE SEQUENCE [LARGE SCALE GENOMIC DNA]</scope>
    <source>
        <strain evidence="3">CGMCC 4.7638</strain>
    </source>
</reference>
<dbReference type="Gene3D" id="1.10.260.40">
    <property type="entry name" value="lambda repressor-like DNA-binding domains"/>
    <property type="match status" value="1"/>
</dbReference>
<sequence length="438" mass="46286">MGNRRRAVRQVSSVPETFGSRVRAMRVAEGLSLSEFARRLYYSKGHVSRVETGAQAPSPEFVRKCDALLGAAGELIELAGEAERASRPIAAGATEEEVWVMTMMPDGGGAFNPVARRDVLLGGMAVIAGLKVSGTGVVAVDAEAQLIQHRRLFDAARDLGQASSPDVVLPMVVGQAQALRTLAAQVGGRALAKVASLAARTAEYAGWMAQESGDDEAAAWWTARAVRVSGVAGDDFLSSYALVRQALIAMYQGDGAETVALARQAQERKTVPARVLGLAAQREAQGHALAGDPDGCMRALDRARAWLQDPAGMPAGPVIGTSQVADPVGVATGWCLYDLGRPAEAASVLDREIARIPHGAVRARTRFGLRLCLAYAASGELEQACRLAQPLLAQIVQLGSATIRTDLRKLAVVLRRWHAHPAVRVVSPELTAVLSAAR</sequence>
<evidence type="ECO:0000313" key="2">
    <source>
        <dbReference type="EMBL" id="MFD2487322.1"/>
    </source>
</evidence>
<evidence type="ECO:0000259" key="1">
    <source>
        <dbReference type="PROSITE" id="PS50943"/>
    </source>
</evidence>
<name>A0ABW5IEW3_9PSEU</name>
<dbReference type="Proteomes" id="UP001597542">
    <property type="component" value="Unassembled WGS sequence"/>
</dbReference>
<comment type="caution">
    <text evidence="2">The sequence shown here is derived from an EMBL/GenBank/DDBJ whole genome shotgun (WGS) entry which is preliminary data.</text>
</comment>
<proteinExistence type="predicted"/>
<dbReference type="EMBL" id="JBHUKQ010000026">
    <property type="protein sequence ID" value="MFD2487322.1"/>
    <property type="molecule type" value="Genomic_DNA"/>
</dbReference>
<dbReference type="InterPro" id="IPR001387">
    <property type="entry name" value="Cro/C1-type_HTH"/>
</dbReference>
<protein>
    <submittedName>
        <fullName evidence="2">Helix-turn-helix domain-containing protein</fullName>
    </submittedName>
</protein>
<dbReference type="PROSITE" id="PS50943">
    <property type="entry name" value="HTH_CROC1"/>
    <property type="match status" value="1"/>
</dbReference>
<dbReference type="SUPFAM" id="SSF48452">
    <property type="entry name" value="TPR-like"/>
    <property type="match status" value="1"/>
</dbReference>